<dbReference type="InParanoid" id="A0A5J5F2P8"/>
<feature type="compositionally biased region" description="Acidic residues" evidence="5">
    <location>
        <begin position="872"/>
        <end position="888"/>
    </location>
</feature>
<keyword evidence="3 4" id="KW-0445">Lipid transport</keyword>
<evidence type="ECO:0000256" key="1">
    <source>
        <dbReference type="ARBA" id="ARBA00006545"/>
    </source>
</evidence>
<sequence>MLEGLIASIMNRFLGMYIKNFDGTQLNVGIWSGDVKLRNLELKKEALDQMKLPLNVLEGHLGQLTLQIPWSNLKGKPVKVTIEDVFLLAAPRGDQEYDEEEEQQRQYNLKMEKLQNAELLQERTTAGMSQEEQQKNQSFAASLTTKILDNLQITVKNIHIRYEDSISTPGHPFSLGFTLEEFSAVSTNERWEPDFIQGHVEISHKLAKLGSLAIYWNTDSEHHSGKSHQEVVEAFKNMIATEENAAAGHQFVLKPVNGIGRIEMNKTLNIDRPKVKSQLLFDEIGFVLDEDQYRDLLMMVDLFHFYIRHQQYKKFQPKGVTPKEDPRAWLKFATNAVLSQIHERNRKWSWAYFAERRDDRKRYIELFKKSKRHEQEPMTPEETEELAKLERKLSYEDLRFYRSLARNQMRKERTLAPKKQVQKQPQGWGSYLASWVVAQPQEEEDDAVMTDQQRKELYEAIEWDEQQAITEAIDMPRETVKMEVQASLKTGSFTLKRDPHGKNKEILSLLFDTFKARILQRPDSVFGEFSLGGLRLYDGTTEGTLYPQIIRVKNTTRPLESGRIEEIDDGDELEDVHSETDPNNPFFRASFEQNPLDESADSAVTIQMRSMEIIYNPRFLEEIYRFFKPPERHMESIGALMETAGATVEGLRQQTRAGLEFALEEHKTVNAKLDLQAPLIIIPESCTEKNSNCLILDAGHVALSSDLVSRADIGEIQSKQNQKYDEDDWKQLESLMYDKFRLTLESTQVLIGPSIDETVAQLHQGSDQKQFHIVDRINIDFILEISILPKAPSLTKFKMTGHLPVLQAAMSDKKYKAMMRIIDVAIPKLDDEEGPTTIEQPKEAPKRDQGTYAELRRASAFQFSAQQELILDEDSDGEGDEDKFEEASDGIHSTAPSFHQKNFELKFTVDRLQGSLFRADPNGGSDKELVSLVAEHFELEVCIRPFDLSAEVVLKSLNVEDLIDEDPSPDFKRIITSDGLTKSSESPLFFVKYVQANQQSPEFMTVYEAIDKHIDVRVSTIDVVVTRKTILTLLDFVITTFTNPDAPKPEVKAIEGGDNANDEKPQQEFAPVQEMKIRVKVDLDSIALILNNDGIRLATLSLDSADLGIFLMGKTMRIGGRLGNFSLIDDINEGAGEDSPFRQLVSIQGDELADFRYETFDPEATASYPGYNSSIFLRSGSIKINFVEEPFREIIAFAVKFGRMQALFNAARNAAMNQASQIQEQADKIHFDILVRTPIVVFPKVGGNELHGDLITAYLGELYAQNTFAPLEDSEDSIIANKISAGVRKTRLTSDFHYPGGKLEELELLDKLDISFAVTHLEHVDGAKRPDIEIEGSMSDLTLKLTQNQYKFLLELSRSIPAVFAGDSEDISEIAEEFPDETSKQAKAQLGIEGGSSEGGKLVHLNPELGTSPDTWTKLDLVFKVGSIGMELFSCDPDKPITDLEEASLSSASLNNTNVKLRMISDGSLESELLIESFNIRDSRKQETNKFRKIMSSTHKEGSQFMASFTLSGGAERNLVALLTIDSPRVIFALDYIFTLRDFVMSGLPAEEEEEVVSELEDESESEGVLTPSEKPTSISTTDRTMSITVPTRGKPVQPKDRAINVSFRANIVDAHVILIANPSISNSEAIVLGIKQILLSQQNALALQIEKVGMFLCRMDKFETSRLRILDDFTLKASMDSRTISPNSSLQTINVEIEPLVLRVSLRDILLAVQIFNKASEMSGGSGGQPPKTDQRAKKIKELKGISSLKRRTASGHGVSTKPGKTRSKSFNTARSSGPQKAAVGGASTMLRREELKAEIDGMRVILIGDQHELPLLDLSVKKFTARVRDWSGEMDADTSIETFVNIYNFSKSAWEPLIEPWQLGFHMSKTAIPEKLSIDLYSRKMLEVTITSQTIALLTKAAQFMRQDEDMLTKPRGSETPFRIHNKTGYPLHVWAASENFEDSSSMAVKLPDGETAPWRFEEWEKMRENLTPEGATGVVGIKLEGSPFESIKEISVNREGEQLYTLRPARNDVLHRLLCEVRLGTDSVKHITFRSPFLIENNTQIPVEMGILDPQGTHLIKVYKILPGESQPAPVEAAYHQSVVIRPDAGFGYTWSREWLFWRDLLKRPTQGITCKADDGNNAPPFYFQMHAQYQKNNPVTYSYPYMKVRLFAPVEIQNLLPYDFKFRIYDKNNTKEWTNFLRKGGLSPVHVVELSHLLLMSIEMQDTPYGESEFAIINSNDTEFDAEKVLVTKDNQGLELRLKIHYYKIPDSGGAFRASVYSPYIILNKTGLNMMLKSKSLLQSARVAAGQVQTGSTATQKALPYMFSYPNDDRQNRAVLKVGDSSWSRPQSFEAVGSVSDVVLPSSTKQTEIHIGISVDEGEGKYKMTKVVTLTPRFILKSNLAETVQIREPGAGSNNIMTLDPGQLLPLHFLRATQNKQLMLLFPGINNKWSAPFNISDLGSVHVKMNRHGQRQTLIRVDIMLEKATIFLHLSVETKSWPFSIRNESTQEFTFWQADPNEDDTEDIQVDFRPIIYKLPPRSIMPYAWDYPAGKKKELVLSTGRQTRHVPLTEIGNLLPIKVNTTGPDGHPEQKIIDVNVVANGPTQTLVLSNYKPSKSIYKVKSGTTSSNTSLSTAGFEVKDIDSSTTFQVQIRFAGIGISLINRQLKELAYVTLRDLEFKYGTSSLYQTYSLIIKWVQIDNQLYGGIFPIIFYPSVVPKTGKEMDVHPCVHAGVTLVNDDSYGVTYIKYATILLQQMTIELDEDFIYALLDFSKLPGVDTAERNEGKLCDDSLDIPEPKIVDGGRDLYFELLNIQPAQLDLSFLRTDVVNVEDKTSSNNPLMFVVNILTMAIGNINDAPLKLNALMLENARVSVPVLLQRLQAHYTQEILYQIHKILGSADFLGNPVGLFNNISSGVVDIFYEPYQGFMLTDRPQELGIGIAKGATMFVKKSVFGVSDSLSKFTGSISKGLAAATLDKQFQDRRRMTRSRNRPKHALYGVTAGANSFVSSLASGVEGLARKPLEGAEREGALGFFKGIGMGVVGLATKPAIGVFDLASNVTEGIRNTTTVFDQDGLDRVRLTRYIAQDGIVRPYSQREALGQFWLKQLDNGKYFNEEYIAHLELPGQDVIVMITYTRIMLVKSKKLYCEWDVPLKELQTISMERTGIVLILRGGRQGPFIPTKDESSRKFLFKKIGLAVNSFNSTAAVP</sequence>
<evidence type="ECO:0000256" key="5">
    <source>
        <dbReference type="SAM" id="MobiDB-lite"/>
    </source>
</evidence>
<dbReference type="InterPro" id="IPR009543">
    <property type="entry name" value="VPS13_VAB"/>
</dbReference>
<dbReference type="OrthoDB" id="428159at2759"/>
<feature type="compositionally biased region" description="Basic and acidic residues" evidence="5">
    <location>
        <begin position="840"/>
        <end position="850"/>
    </location>
</feature>
<gene>
    <name evidence="10" type="ORF">FN846DRAFT_1006218</name>
</gene>
<evidence type="ECO:0000256" key="4">
    <source>
        <dbReference type="PIRNR" id="PIRNR037235"/>
    </source>
</evidence>
<evidence type="ECO:0000313" key="11">
    <source>
        <dbReference type="Proteomes" id="UP000326924"/>
    </source>
</evidence>
<dbReference type="Pfam" id="PF25037">
    <property type="entry name" value="VPS13_C"/>
    <property type="match status" value="1"/>
</dbReference>
<dbReference type="InterPro" id="IPR056748">
    <property type="entry name" value="VPS13-like_C"/>
</dbReference>
<feature type="domain" description="Vacuolar protein sorting-associated protein 13 VPS13 adaptor binding" evidence="8">
    <location>
        <begin position="1965"/>
        <end position="2539"/>
    </location>
</feature>
<dbReference type="PANTHER" id="PTHR16166">
    <property type="entry name" value="VACUOLAR PROTEIN SORTING-ASSOCIATED PROTEIN VPS13"/>
    <property type="match status" value="1"/>
</dbReference>
<feature type="region of interest" description="Disordered" evidence="5">
    <location>
        <begin position="831"/>
        <end position="850"/>
    </location>
</feature>
<dbReference type="Pfam" id="PF12624">
    <property type="entry name" value="VPS13_N"/>
    <property type="match status" value="1"/>
</dbReference>
<feature type="region of interest" description="Disordered" evidence="5">
    <location>
        <begin position="1560"/>
        <end position="1581"/>
    </location>
</feature>
<name>A0A5J5F2P8_9PEZI</name>
<keyword evidence="2 4" id="KW-0813">Transport</keyword>
<dbReference type="Pfam" id="PF25036">
    <property type="entry name" value="VPS13_VAB"/>
    <property type="match status" value="1"/>
</dbReference>
<feature type="domain" description="Chorein N-terminal" evidence="6">
    <location>
        <begin position="1"/>
        <end position="903"/>
    </location>
</feature>
<dbReference type="PANTHER" id="PTHR16166:SF93">
    <property type="entry name" value="INTERMEMBRANE LIPID TRANSFER PROTEIN VPS13"/>
    <property type="match status" value="1"/>
</dbReference>
<comment type="function">
    <text evidence="4">Mediates the transfer of lipids between membranes at organelle contact sites. May play a role in mitochondrial lipid homeostasis.</text>
</comment>
<dbReference type="InterPro" id="IPR026847">
    <property type="entry name" value="VPS13"/>
</dbReference>
<dbReference type="PIRSF" id="PIRSF037235">
    <property type="entry name" value="VPS13_fungi"/>
    <property type="match status" value="1"/>
</dbReference>
<feature type="compositionally biased region" description="Polar residues" evidence="5">
    <location>
        <begin position="1770"/>
        <end position="1780"/>
    </location>
</feature>
<dbReference type="EMBL" id="VXIS01000048">
    <property type="protein sequence ID" value="KAA8910256.1"/>
    <property type="molecule type" value="Genomic_DNA"/>
</dbReference>
<accession>A0A5J5F2P8</accession>
<feature type="domain" description="Intermembrane lipid transfer protein VPS13-like C-terminal" evidence="9">
    <location>
        <begin position="3066"/>
        <end position="3172"/>
    </location>
</feature>
<evidence type="ECO:0000259" key="7">
    <source>
        <dbReference type="Pfam" id="PF25033"/>
    </source>
</evidence>
<protein>
    <recommendedName>
        <fullName evidence="4">Vacuolar protein sorting-associated protein</fullName>
    </recommendedName>
</protein>
<evidence type="ECO:0000259" key="6">
    <source>
        <dbReference type="Pfam" id="PF12624"/>
    </source>
</evidence>
<comment type="similarity">
    <text evidence="1 4">Belongs to the VPS13 family.</text>
</comment>
<keyword evidence="4" id="KW-0333">Golgi apparatus</keyword>
<dbReference type="GO" id="GO:0045053">
    <property type="term" value="P:protein retention in Golgi apparatus"/>
    <property type="evidence" value="ECO:0007669"/>
    <property type="project" value="UniProtKB-UniRule"/>
</dbReference>
<keyword evidence="11" id="KW-1185">Reference proteome</keyword>
<reference evidence="10 11" key="1">
    <citation type="submission" date="2019-09" db="EMBL/GenBank/DDBJ databases">
        <title>Draft genome of the ectomycorrhizal ascomycete Sphaerosporella brunnea.</title>
        <authorList>
            <consortium name="DOE Joint Genome Institute"/>
            <person name="Benucci G.M."/>
            <person name="Marozzi G."/>
            <person name="Antonielli L."/>
            <person name="Sanchez S."/>
            <person name="Marco P."/>
            <person name="Wang X."/>
            <person name="Falini L.B."/>
            <person name="Barry K."/>
            <person name="Haridas S."/>
            <person name="Lipzen A."/>
            <person name="Labutti K."/>
            <person name="Grigoriev I.V."/>
            <person name="Murat C."/>
            <person name="Martin F."/>
            <person name="Albertini E."/>
            <person name="Donnini D."/>
            <person name="Bonito G."/>
        </authorList>
    </citation>
    <scope>NUCLEOTIDE SEQUENCE [LARGE SCALE GENOMIC DNA]</scope>
    <source>
        <strain evidence="10 11">Sb_GMNB300</strain>
    </source>
</reference>
<evidence type="ECO:0000259" key="9">
    <source>
        <dbReference type="Pfam" id="PF25037"/>
    </source>
</evidence>
<dbReference type="GO" id="GO:0005794">
    <property type="term" value="C:Golgi apparatus"/>
    <property type="evidence" value="ECO:0007669"/>
    <property type="project" value="UniProtKB-UniRule"/>
</dbReference>
<dbReference type="GO" id="GO:0007005">
    <property type="term" value="P:mitochondrion organization"/>
    <property type="evidence" value="ECO:0007669"/>
    <property type="project" value="TreeGrafter"/>
</dbReference>
<dbReference type="InterPro" id="IPR017148">
    <property type="entry name" value="VPS13_fungi"/>
</dbReference>
<comment type="caution">
    <text evidence="10">The sequence shown here is derived from an EMBL/GenBank/DDBJ whole genome shotgun (WGS) entry which is preliminary data.</text>
</comment>
<feature type="region of interest" description="Disordered" evidence="5">
    <location>
        <begin position="872"/>
        <end position="895"/>
    </location>
</feature>
<dbReference type="GO" id="GO:0006869">
    <property type="term" value="P:lipid transport"/>
    <property type="evidence" value="ECO:0007669"/>
    <property type="project" value="UniProtKB-KW"/>
</dbReference>
<dbReference type="FunCoup" id="A0A5J5F2P8">
    <property type="interactions" value="777"/>
</dbReference>
<dbReference type="GO" id="GO:0006623">
    <property type="term" value="P:protein targeting to vacuole"/>
    <property type="evidence" value="ECO:0007669"/>
    <property type="project" value="TreeGrafter"/>
</dbReference>
<dbReference type="Proteomes" id="UP000326924">
    <property type="component" value="Unassembled WGS sequence"/>
</dbReference>
<dbReference type="GO" id="GO:0045324">
    <property type="term" value="P:late endosome to vacuole transport"/>
    <property type="evidence" value="ECO:0007669"/>
    <property type="project" value="UniProtKB-UniRule"/>
</dbReference>
<feature type="region of interest" description="Disordered" evidence="5">
    <location>
        <begin position="1750"/>
        <end position="1789"/>
    </location>
</feature>
<dbReference type="InterPro" id="IPR026854">
    <property type="entry name" value="VPS13_N"/>
</dbReference>
<organism evidence="10 11">
    <name type="scientific">Sphaerosporella brunnea</name>
    <dbReference type="NCBI Taxonomy" id="1250544"/>
    <lineage>
        <taxon>Eukaryota</taxon>
        <taxon>Fungi</taxon>
        <taxon>Dikarya</taxon>
        <taxon>Ascomycota</taxon>
        <taxon>Pezizomycotina</taxon>
        <taxon>Pezizomycetes</taxon>
        <taxon>Pezizales</taxon>
        <taxon>Pyronemataceae</taxon>
        <taxon>Sphaerosporella</taxon>
    </lineage>
</organism>
<dbReference type="Pfam" id="PF25033">
    <property type="entry name" value="VPS13_M"/>
    <property type="match status" value="1"/>
</dbReference>
<evidence type="ECO:0000256" key="3">
    <source>
        <dbReference type="ARBA" id="ARBA00023055"/>
    </source>
</evidence>
<evidence type="ECO:0000313" key="10">
    <source>
        <dbReference type="EMBL" id="KAA8910256.1"/>
    </source>
</evidence>
<evidence type="ECO:0000259" key="8">
    <source>
        <dbReference type="Pfam" id="PF25036"/>
    </source>
</evidence>
<feature type="domain" description="VPS13-like middle region" evidence="7">
    <location>
        <begin position="1096"/>
        <end position="1899"/>
    </location>
</feature>
<dbReference type="InterPro" id="IPR056747">
    <property type="entry name" value="VPS13-like_M"/>
</dbReference>
<proteinExistence type="inferred from homology"/>
<evidence type="ECO:0000256" key="2">
    <source>
        <dbReference type="ARBA" id="ARBA00022448"/>
    </source>
</evidence>